<accession>A0A8G2A2U5</accession>
<dbReference type="PROSITE" id="PS51257">
    <property type="entry name" value="PROKAR_LIPOPROTEIN"/>
    <property type="match status" value="1"/>
</dbReference>
<name>A0A8G2A2U5_RAOPL</name>
<dbReference type="Proteomes" id="UP000078124">
    <property type="component" value="Unassembled WGS sequence"/>
</dbReference>
<evidence type="ECO:0000259" key="6">
    <source>
        <dbReference type="Pfam" id="PF09864"/>
    </source>
</evidence>
<keyword evidence="5" id="KW-0812">Transmembrane</keyword>
<dbReference type="InterPro" id="IPR018660">
    <property type="entry name" value="MliC"/>
</dbReference>
<sequence>MKLTGGDLPSWTGIVEGKRMKKILIALVPFMLAGCSYYNQFVERMQTDTLEYQCDQKPLTVHINNTRQIASFIYDNQQLNLAQGLSASGARYTDGVYVFWSKGDSATVYKRDRVVLENCQLQTAKR</sequence>
<evidence type="ECO:0000256" key="2">
    <source>
        <dbReference type="ARBA" id="ARBA00023136"/>
    </source>
</evidence>
<keyword evidence="4" id="KW-0449">Lipoprotein</keyword>
<feature type="transmembrane region" description="Helical" evidence="5">
    <location>
        <begin position="20"/>
        <end position="38"/>
    </location>
</feature>
<dbReference type="SUPFAM" id="SSF141488">
    <property type="entry name" value="YdhA-like"/>
    <property type="match status" value="1"/>
</dbReference>
<dbReference type="InterPro" id="IPR036328">
    <property type="entry name" value="MliC_sf"/>
</dbReference>
<keyword evidence="2 5" id="KW-0472">Membrane</keyword>
<evidence type="ECO:0000256" key="5">
    <source>
        <dbReference type="SAM" id="Phobius"/>
    </source>
</evidence>
<dbReference type="EMBL" id="FLAC01000028">
    <property type="protein sequence ID" value="SAQ10365.1"/>
    <property type="molecule type" value="Genomic_DNA"/>
</dbReference>
<keyword evidence="5" id="KW-1133">Transmembrane helix</keyword>
<dbReference type="Gene3D" id="2.40.128.200">
    <property type="match status" value="1"/>
</dbReference>
<reference evidence="7 8" key="1">
    <citation type="submission" date="2016-05" db="EMBL/GenBank/DDBJ databases">
        <authorList>
            <consortium name="Pathogen Informatics"/>
        </authorList>
    </citation>
    <scope>NUCLEOTIDE SEQUENCE [LARGE SCALE GENOMIC DNA]</scope>
    <source>
        <strain evidence="7 8">2880STDY5682802</strain>
    </source>
</reference>
<keyword evidence="3" id="KW-0564">Palmitate</keyword>
<evidence type="ECO:0000256" key="4">
    <source>
        <dbReference type="ARBA" id="ARBA00023288"/>
    </source>
</evidence>
<comment type="caution">
    <text evidence="7">The sequence shown here is derived from an EMBL/GenBank/DDBJ whole genome shotgun (WGS) entry which is preliminary data.</text>
</comment>
<evidence type="ECO:0000256" key="1">
    <source>
        <dbReference type="ARBA" id="ARBA00022729"/>
    </source>
</evidence>
<dbReference type="AlphaFoldDB" id="A0A8G2A2U5"/>
<protein>
    <submittedName>
        <fullName evidence="7">Lysozyme inhibitor</fullName>
    </submittedName>
</protein>
<keyword evidence="1" id="KW-0732">Signal</keyword>
<proteinExistence type="predicted"/>
<gene>
    <name evidence="7" type="primary">mliC</name>
    <name evidence="7" type="ORF">SAMEA2273876_04985</name>
</gene>
<organism evidence="7 8">
    <name type="scientific">Raoultella planticola</name>
    <name type="common">Klebsiella planticola</name>
    <dbReference type="NCBI Taxonomy" id="575"/>
    <lineage>
        <taxon>Bacteria</taxon>
        <taxon>Pseudomonadati</taxon>
        <taxon>Pseudomonadota</taxon>
        <taxon>Gammaproteobacteria</taxon>
        <taxon>Enterobacterales</taxon>
        <taxon>Enterobacteriaceae</taxon>
        <taxon>Klebsiella/Raoultella group</taxon>
        <taxon>Raoultella</taxon>
    </lineage>
</organism>
<evidence type="ECO:0000313" key="7">
    <source>
        <dbReference type="EMBL" id="SAQ10365.1"/>
    </source>
</evidence>
<feature type="domain" description="C-type lysozyme inhibitor" evidence="6">
    <location>
        <begin position="52"/>
        <end position="113"/>
    </location>
</feature>
<evidence type="ECO:0000313" key="8">
    <source>
        <dbReference type="Proteomes" id="UP000078124"/>
    </source>
</evidence>
<dbReference type="NCBIfam" id="NF008475">
    <property type="entry name" value="PRK11372.1"/>
    <property type="match status" value="1"/>
</dbReference>
<evidence type="ECO:0000256" key="3">
    <source>
        <dbReference type="ARBA" id="ARBA00023139"/>
    </source>
</evidence>
<dbReference type="Pfam" id="PF09864">
    <property type="entry name" value="MliC"/>
    <property type="match status" value="1"/>
</dbReference>